<keyword evidence="1" id="KW-1133">Transmembrane helix</keyword>
<reference evidence="2 5" key="2">
    <citation type="submission" date="2020-08" db="EMBL/GenBank/DDBJ databases">
        <title>Sequencing the genomes of 1000 actinobacteria strains.</title>
        <authorList>
            <person name="Klenk H.-P."/>
        </authorList>
    </citation>
    <scope>NUCLEOTIDE SEQUENCE [LARGE SCALE GENOMIC DNA]</scope>
    <source>
        <strain evidence="2 5">DSM 15626</strain>
    </source>
</reference>
<keyword evidence="4" id="KW-1185">Reference proteome</keyword>
<sequence length="115" mass="11601">MALNGGKSLALAELVAAGAVMAVAIRSGSWLLALAGLLIGMLSAAVWRNAGGAKVAPPGAGRLVVVVAGAVATVGILTVVRLSTDDRVVLAINAVVMLAVIASVLWCAYRLRRKN</sequence>
<evidence type="ECO:0000313" key="4">
    <source>
        <dbReference type="Proteomes" id="UP000534306"/>
    </source>
</evidence>
<proteinExistence type="predicted"/>
<name>A0A7Y4KX77_9ACTN</name>
<keyword evidence="1" id="KW-0472">Membrane</keyword>
<reference evidence="3 4" key="1">
    <citation type="submission" date="2020-05" db="EMBL/GenBank/DDBJ databases">
        <title>Genome sequence of Kribbella sandramycini ATCC 39419.</title>
        <authorList>
            <person name="Maclea K.S."/>
            <person name="Fair J.L."/>
        </authorList>
    </citation>
    <scope>NUCLEOTIDE SEQUENCE [LARGE SCALE GENOMIC DNA]</scope>
    <source>
        <strain evidence="3 4">ATCC 39419</strain>
    </source>
</reference>
<evidence type="ECO:0000313" key="2">
    <source>
        <dbReference type="EMBL" id="MBB6568060.1"/>
    </source>
</evidence>
<dbReference type="EMBL" id="JACHKF010000001">
    <property type="protein sequence ID" value="MBB6568060.1"/>
    <property type="molecule type" value="Genomic_DNA"/>
</dbReference>
<feature type="transmembrane region" description="Helical" evidence="1">
    <location>
        <begin position="88"/>
        <end position="109"/>
    </location>
</feature>
<organism evidence="3 4">
    <name type="scientific">Kribbella sandramycini</name>
    <dbReference type="NCBI Taxonomy" id="60450"/>
    <lineage>
        <taxon>Bacteria</taxon>
        <taxon>Bacillati</taxon>
        <taxon>Actinomycetota</taxon>
        <taxon>Actinomycetes</taxon>
        <taxon>Propionibacteriales</taxon>
        <taxon>Kribbellaceae</taxon>
        <taxon>Kribbella</taxon>
    </lineage>
</organism>
<dbReference type="Proteomes" id="UP000553957">
    <property type="component" value="Unassembled WGS sequence"/>
</dbReference>
<gene>
    <name evidence="2" type="ORF">HNR71_003697</name>
    <name evidence="3" type="ORF">HPO96_03715</name>
</gene>
<feature type="transmembrane region" description="Helical" evidence="1">
    <location>
        <begin position="32"/>
        <end position="51"/>
    </location>
</feature>
<evidence type="ECO:0000256" key="1">
    <source>
        <dbReference type="SAM" id="Phobius"/>
    </source>
</evidence>
<keyword evidence="1" id="KW-0812">Transmembrane</keyword>
<dbReference type="EMBL" id="JABJRC010000001">
    <property type="protein sequence ID" value="NOL39346.1"/>
    <property type="molecule type" value="Genomic_DNA"/>
</dbReference>
<dbReference type="Proteomes" id="UP000534306">
    <property type="component" value="Unassembled WGS sequence"/>
</dbReference>
<dbReference type="AlphaFoldDB" id="A0A7Y4KX77"/>
<dbReference type="RefSeq" id="WP_171670989.1">
    <property type="nucleotide sequence ID" value="NZ_BAAAGT010000003.1"/>
</dbReference>
<comment type="caution">
    <text evidence="3">The sequence shown here is derived from an EMBL/GenBank/DDBJ whole genome shotgun (WGS) entry which is preliminary data.</text>
</comment>
<evidence type="ECO:0000313" key="3">
    <source>
        <dbReference type="EMBL" id="NOL39346.1"/>
    </source>
</evidence>
<accession>A0A7Y4KX77</accession>
<protein>
    <submittedName>
        <fullName evidence="2">Putative membrane protein</fullName>
    </submittedName>
</protein>
<feature type="transmembrane region" description="Helical" evidence="1">
    <location>
        <begin position="63"/>
        <end position="82"/>
    </location>
</feature>
<evidence type="ECO:0000313" key="5">
    <source>
        <dbReference type="Proteomes" id="UP000553957"/>
    </source>
</evidence>